<name>A0ABN1UG56_9ACTN</name>
<reference evidence="2 3" key="1">
    <citation type="journal article" date="2019" name="Int. J. Syst. Evol. Microbiol.">
        <title>The Global Catalogue of Microorganisms (GCM) 10K type strain sequencing project: providing services to taxonomists for standard genome sequencing and annotation.</title>
        <authorList>
            <consortium name="The Broad Institute Genomics Platform"/>
            <consortium name="The Broad Institute Genome Sequencing Center for Infectious Disease"/>
            <person name="Wu L."/>
            <person name="Ma J."/>
        </authorList>
    </citation>
    <scope>NUCLEOTIDE SEQUENCE [LARGE SCALE GENOMIC DNA]</scope>
    <source>
        <strain evidence="2 3">JCM 12696</strain>
    </source>
</reference>
<feature type="chain" id="PRO_5046497049" description="Peptidase inhibitor family I36" evidence="1">
    <location>
        <begin position="36"/>
        <end position="129"/>
    </location>
</feature>
<evidence type="ECO:0000256" key="1">
    <source>
        <dbReference type="SAM" id="SignalP"/>
    </source>
</evidence>
<feature type="signal peptide" evidence="1">
    <location>
        <begin position="1"/>
        <end position="35"/>
    </location>
</feature>
<dbReference type="Proteomes" id="UP001501371">
    <property type="component" value="Unassembled WGS sequence"/>
</dbReference>
<evidence type="ECO:0000313" key="3">
    <source>
        <dbReference type="Proteomes" id="UP001501371"/>
    </source>
</evidence>
<dbReference type="RefSeq" id="WP_030740321.1">
    <property type="nucleotide sequence ID" value="NZ_BAAAKV010000001.1"/>
</dbReference>
<keyword evidence="3" id="KW-1185">Reference proteome</keyword>
<proteinExistence type="predicted"/>
<comment type="caution">
    <text evidence="2">The sequence shown here is derived from an EMBL/GenBank/DDBJ whole genome shotgun (WGS) entry which is preliminary data.</text>
</comment>
<accession>A0ABN1UG56</accession>
<evidence type="ECO:0008006" key="4">
    <source>
        <dbReference type="Google" id="ProtNLM"/>
    </source>
</evidence>
<protein>
    <recommendedName>
        <fullName evidence="4">Peptidase inhibitor family I36</fullName>
    </recommendedName>
</protein>
<keyword evidence="1" id="KW-0732">Signal</keyword>
<sequence length="129" mass="13663">MRHVRHLTRKATAASAALVAGALLSLGAGANVAQAAPAATVHGCPSGYVCLYPNASWNNDRPTYKWYTYGAHNLSNQFGVKRFFNNQTGGAVARNCTGYNGTGCQGKQPAGTYADYDYTPYNSVVLAPN</sequence>
<organism evidence="2 3">
    <name type="scientific">Streptomyces hebeiensis</name>
    <dbReference type="NCBI Taxonomy" id="229486"/>
    <lineage>
        <taxon>Bacteria</taxon>
        <taxon>Bacillati</taxon>
        <taxon>Actinomycetota</taxon>
        <taxon>Actinomycetes</taxon>
        <taxon>Kitasatosporales</taxon>
        <taxon>Streptomycetaceae</taxon>
        <taxon>Streptomyces</taxon>
    </lineage>
</organism>
<gene>
    <name evidence="2" type="ORF">GCM10009654_00220</name>
</gene>
<evidence type="ECO:0000313" key="2">
    <source>
        <dbReference type="EMBL" id="GAA1149013.1"/>
    </source>
</evidence>
<dbReference type="EMBL" id="BAAAKV010000001">
    <property type="protein sequence ID" value="GAA1149013.1"/>
    <property type="molecule type" value="Genomic_DNA"/>
</dbReference>